<evidence type="ECO:0000256" key="4">
    <source>
        <dbReference type="ARBA" id="ARBA00023136"/>
    </source>
</evidence>
<feature type="transmembrane region" description="Helical" evidence="5">
    <location>
        <begin position="14"/>
        <end position="33"/>
    </location>
</feature>
<evidence type="ECO:0008006" key="8">
    <source>
        <dbReference type="Google" id="ProtNLM"/>
    </source>
</evidence>
<dbReference type="Gene3D" id="1.20.1530.20">
    <property type="match status" value="1"/>
</dbReference>
<evidence type="ECO:0000256" key="1">
    <source>
        <dbReference type="ARBA" id="ARBA00004141"/>
    </source>
</evidence>
<dbReference type="RefSeq" id="WP_094059769.1">
    <property type="nucleotide sequence ID" value="NZ_CP022530.1"/>
</dbReference>
<reference evidence="6 7" key="1">
    <citation type="submission" date="2017-07" db="EMBL/GenBank/DDBJ databases">
        <title>Annotated genome sequence of Bacterioplanes sanyensis isolated from Red Sea.</title>
        <authorList>
            <person name="Rehman Z.U."/>
        </authorList>
    </citation>
    <scope>NUCLEOTIDE SEQUENCE [LARGE SCALE GENOMIC DNA]</scope>
    <source>
        <strain evidence="6 7">NV9</strain>
    </source>
</reference>
<keyword evidence="2 5" id="KW-0812">Transmembrane</keyword>
<gene>
    <name evidence="6" type="ORF">CHH28_07780</name>
</gene>
<dbReference type="PANTHER" id="PTHR10361:SF28">
    <property type="entry name" value="P3 PROTEIN-RELATED"/>
    <property type="match status" value="1"/>
</dbReference>
<feature type="transmembrane region" description="Helical" evidence="5">
    <location>
        <begin position="268"/>
        <end position="293"/>
    </location>
</feature>
<keyword evidence="4 5" id="KW-0472">Membrane</keyword>
<feature type="transmembrane region" description="Helical" evidence="5">
    <location>
        <begin position="45"/>
        <end position="68"/>
    </location>
</feature>
<dbReference type="GO" id="GO:0016020">
    <property type="term" value="C:membrane"/>
    <property type="evidence" value="ECO:0007669"/>
    <property type="project" value="UniProtKB-SubCell"/>
</dbReference>
<name>A0A222FIJ8_9GAMM</name>
<organism evidence="6 7">
    <name type="scientific">Bacterioplanes sanyensis</name>
    <dbReference type="NCBI Taxonomy" id="1249553"/>
    <lineage>
        <taxon>Bacteria</taxon>
        <taxon>Pseudomonadati</taxon>
        <taxon>Pseudomonadota</taxon>
        <taxon>Gammaproteobacteria</taxon>
        <taxon>Oceanospirillales</taxon>
        <taxon>Oceanospirillaceae</taxon>
        <taxon>Bacterioplanes</taxon>
    </lineage>
</organism>
<feature type="transmembrane region" description="Helical" evidence="5">
    <location>
        <begin position="209"/>
        <end position="229"/>
    </location>
</feature>
<dbReference type="OrthoDB" id="9806785at2"/>
<feature type="transmembrane region" description="Helical" evidence="5">
    <location>
        <begin position="146"/>
        <end position="167"/>
    </location>
</feature>
<evidence type="ECO:0000313" key="7">
    <source>
        <dbReference type="Proteomes" id="UP000202440"/>
    </source>
</evidence>
<accession>A0A222FIJ8</accession>
<dbReference type="Pfam" id="PF01758">
    <property type="entry name" value="SBF"/>
    <property type="match status" value="1"/>
</dbReference>
<sequence>MEAAQIYFNPDNQWLLNVVLASMVLGVALNIKVADFKHVLRMLKAVVVGLMAQFLLLPITTLLLTLILELPAGIELGMMLVAACPGGAISNFVTQLAGGNTALSISMTAIASTLAVVMLPFNFIFWSQFNIEASGLLTAISVDTSGIVVSLIFILALPLIVGLLVNYKLPEGARILHRFLSVTSTLALIAFVVVAVFRNKQIFSSNIEMLLMVVFIHNALAFTLGFFAGKASKLNGRDIKATTIEVGMQNSSLAIAIVFTQFDGEAGMALITAIWGTWHIVSGLLIALVFRYIGNPSEGRMPNPTKAARLSK</sequence>
<evidence type="ECO:0000256" key="5">
    <source>
        <dbReference type="SAM" id="Phobius"/>
    </source>
</evidence>
<proteinExistence type="predicted"/>
<feature type="transmembrane region" description="Helical" evidence="5">
    <location>
        <begin position="179"/>
        <end position="197"/>
    </location>
</feature>
<evidence type="ECO:0000256" key="2">
    <source>
        <dbReference type="ARBA" id="ARBA00022692"/>
    </source>
</evidence>
<evidence type="ECO:0000313" key="6">
    <source>
        <dbReference type="EMBL" id="ASP38579.1"/>
    </source>
</evidence>
<dbReference type="InterPro" id="IPR038770">
    <property type="entry name" value="Na+/solute_symporter_sf"/>
</dbReference>
<keyword evidence="3 5" id="KW-1133">Transmembrane helix</keyword>
<dbReference type="AlphaFoldDB" id="A0A222FIJ8"/>
<dbReference type="PANTHER" id="PTHR10361">
    <property type="entry name" value="SODIUM-BILE ACID COTRANSPORTER"/>
    <property type="match status" value="1"/>
</dbReference>
<dbReference type="InterPro" id="IPR002657">
    <property type="entry name" value="BilAc:Na_symport/Acr3"/>
</dbReference>
<keyword evidence="7" id="KW-1185">Reference proteome</keyword>
<comment type="subcellular location">
    <subcellularLocation>
        <location evidence="1">Membrane</location>
        <topology evidence="1">Multi-pass membrane protein</topology>
    </subcellularLocation>
</comment>
<dbReference type="InterPro" id="IPR004710">
    <property type="entry name" value="Bilac:Na_transpt"/>
</dbReference>
<dbReference type="EMBL" id="CP022530">
    <property type="protein sequence ID" value="ASP38579.1"/>
    <property type="molecule type" value="Genomic_DNA"/>
</dbReference>
<dbReference type="KEGG" id="bsan:CHH28_07780"/>
<evidence type="ECO:0000256" key="3">
    <source>
        <dbReference type="ARBA" id="ARBA00022989"/>
    </source>
</evidence>
<feature type="transmembrane region" description="Helical" evidence="5">
    <location>
        <begin position="105"/>
        <end position="126"/>
    </location>
</feature>
<protein>
    <recommendedName>
        <fullName evidence="8">Bile acid:sodium symporter</fullName>
    </recommendedName>
</protein>
<dbReference type="Proteomes" id="UP000202440">
    <property type="component" value="Chromosome"/>
</dbReference>